<protein>
    <submittedName>
        <fullName evidence="5">Zinc finger protein 837</fullName>
    </submittedName>
</protein>
<dbReference type="PANTHER" id="PTHR16515:SF10">
    <property type="entry name" value="HISTONE-LYSINE N-METHYLTRANSFERASE PRDM9-RELATED"/>
    <property type="match status" value="1"/>
</dbReference>
<feature type="domain" description="C2H2-type" evidence="3">
    <location>
        <begin position="115"/>
        <end position="142"/>
    </location>
</feature>
<organism evidence="4 5">
    <name type="scientific">Gekko japonicus</name>
    <name type="common">Schlegel's Japanese gecko</name>
    <dbReference type="NCBI Taxonomy" id="146911"/>
    <lineage>
        <taxon>Eukaryota</taxon>
        <taxon>Metazoa</taxon>
        <taxon>Chordata</taxon>
        <taxon>Craniata</taxon>
        <taxon>Vertebrata</taxon>
        <taxon>Euteleostomi</taxon>
        <taxon>Lepidosauria</taxon>
        <taxon>Squamata</taxon>
        <taxon>Bifurcata</taxon>
        <taxon>Gekkota</taxon>
        <taxon>Gekkonidae</taxon>
        <taxon>Gekkoninae</taxon>
        <taxon>Gekko</taxon>
    </lineage>
</organism>
<feature type="region of interest" description="Disordered" evidence="2">
    <location>
        <begin position="23"/>
        <end position="51"/>
    </location>
</feature>
<evidence type="ECO:0000256" key="2">
    <source>
        <dbReference type="SAM" id="MobiDB-lite"/>
    </source>
</evidence>
<dbReference type="RefSeq" id="XP_015269275.1">
    <property type="nucleotide sequence ID" value="XM_015413789.1"/>
</dbReference>
<gene>
    <name evidence="5" type="primary">ZNF837</name>
</gene>
<dbReference type="Proteomes" id="UP000694871">
    <property type="component" value="Unplaced"/>
</dbReference>
<dbReference type="SMART" id="SM00355">
    <property type="entry name" value="ZnF_C2H2"/>
    <property type="match status" value="4"/>
</dbReference>
<dbReference type="SUPFAM" id="SSF57667">
    <property type="entry name" value="beta-beta-alpha zinc fingers"/>
    <property type="match status" value="3"/>
</dbReference>
<reference evidence="5" key="1">
    <citation type="submission" date="2025-08" db="UniProtKB">
        <authorList>
            <consortium name="RefSeq"/>
        </authorList>
    </citation>
    <scope>IDENTIFICATION</scope>
</reference>
<feature type="domain" description="C2H2-type" evidence="3">
    <location>
        <begin position="143"/>
        <end position="166"/>
    </location>
</feature>
<dbReference type="PANTHER" id="PTHR16515">
    <property type="entry name" value="PR DOMAIN ZINC FINGER PROTEIN"/>
    <property type="match status" value="1"/>
</dbReference>
<dbReference type="InterPro" id="IPR036236">
    <property type="entry name" value="Znf_C2H2_sf"/>
</dbReference>
<evidence type="ECO:0000313" key="4">
    <source>
        <dbReference type="Proteomes" id="UP000694871"/>
    </source>
</evidence>
<feature type="domain" description="C2H2-type" evidence="3">
    <location>
        <begin position="87"/>
        <end position="114"/>
    </location>
</feature>
<feature type="compositionally biased region" description="Basic residues" evidence="2">
    <location>
        <begin position="26"/>
        <end position="35"/>
    </location>
</feature>
<dbReference type="Pfam" id="PF00096">
    <property type="entry name" value="zf-C2H2"/>
    <property type="match status" value="2"/>
</dbReference>
<keyword evidence="1" id="KW-0862">Zinc</keyword>
<sequence>MKADPDRLQKRFHCPDCGRGFVHKSSIPRHRKLHRKENLSQNSGQKKSCGLAGNRLCSPKAPSGKNRLSCPDGGSRSAGKERDQLTALCEVCGQSFPLGFKFQRHLATHSQEKPFCCSHCGKAFAVKSVLVRHLLLHQPEKPFLCRYCDKGYIQKCHLNRHCQKNHGIYE</sequence>
<dbReference type="PROSITE" id="PS00028">
    <property type="entry name" value="ZINC_FINGER_C2H2_1"/>
    <property type="match status" value="4"/>
</dbReference>
<dbReference type="GeneID" id="107112584"/>
<dbReference type="PROSITE" id="PS50157">
    <property type="entry name" value="ZINC_FINGER_C2H2_2"/>
    <property type="match status" value="4"/>
</dbReference>
<dbReference type="Gene3D" id="3.30.160.60">
    <property type="entry name" value="Classic Zinc Finger"/>
    <property type="match status" value="4"/>
</dbReference>
<name>A0ABM1K6D8_GEKJA</name>
<dbReference type="InterPro" id="IPR050331">
    <property type="entry name" value="Zinc_finger"/>
</dbReference>
<feature type="region of interest" description="Disordered" evidence="2">
    <location>
        <begin position="60"/>
        <end position="79"/>
    </location>
</feature>
<accession>A0ABM1K6D8</accession>
<keyword evidence="4" id="KW-1185">Reference proteome</keyword>
<proteinExistence type="predicted"/>
<dbReference type="InterPro" id="IPR013087">
    <property type="entry name" value="Znf_C2H2_type"/>
</dbReference>
<evidence type="ECO:0000313" key="5">
    <source>
        <dbReference type="RefSeq" id="XP_015269275.1"/>
    </source>
</evidence>
<keyword evidence="1" id="KW-0479">Metal-binding</keyword>
<evidence type="ECO:0000259" key="3">
    <source>
        <dbReference type="PROSITE" id="PS50157"/>
    </source>
</evidence>
<keyword evidence="1" id="KW-0863">Zinc-finger</keyword>
<feature type="domain" description="C2H2-type" evidence="3">
    <location>
        <begin position="12"/>
        <end position="39"/>
    </location>
</feature>
<evidence type="ECO:0000256" key="1">
    <source>
        <dbReference type="PROSITE-ProRule" id="PRU00042"/>
    </source>
</evidence>